<dbReference type="InterPro" id="IPR035684">
    <property type="entry name" value="ArgRS_core"/>
</dbReference>
<gene>
    <name evidence="16" type="primary">RARS</name>
</gene>
<evidence type="ECO:0000259" key="15">
    <source>
        <dbReference type="SMART" id="SM01016"/>
    </source>
</evidence>
<keyword evidence="6 12" id="KW-0547">Nucleotide-binding</keyword>
<dbReference type="Pfam" id="PF03485">
    <property type="entry name" value="Arg_tRNA_synt_N"/>
    <property type="match status" value="1"/>
</dbReference>
<comment type="catalytic activity">
    <reaction evidence="11">
        <text>tRNA(Arg) + L-arginine + ATP = L-arginyl-tRNA(Arg) + AMP + diphosphate</text>
        <dbReference type="Rhea" id="RHEA:20301"/>
        <dbReference type="Rhea" id="RHEA-COMP:9658"/>
        <dbReference type="Rhea" id="RHEA-COMP:9673"/>
        <dbReference type="ChEBI" id="CHEBI:30616"/>
        <dbReference type="ChEBI" id="CHEBI:32682"/>
        <dbReference type="ChEBI" id="CHEBI:33019"/>
        <dbReference type="ChEBI" id="CHEBI:78442"/>
        <dbReference type="ChEBI" id="CHEBI:78513"/>
        <dbReference type="ChEBI" id="CHEBI:456215"/>
        <dbReference type="EC" id="6.1.1.19"/>
    </reaction>
</comment>
<evidence type="ECO:0000313" key="16">
    <source>
        <dbReference type="EMBL" id="CDG70724.1"/>
    </source>
</evidence>
<evidence type="ECO:0000256" key="6">
    <source>
        <dbReference type="ARBA" id="ARBA00022741"/>
    </source>
</evidence>
<evidence type="ECO:0000256" key="9">
    <source>
        <dbReference type="ARBA" id="ARBA00023146"/>
    </source>
</evidence>
<dbReference type="NCBIfam" id="TIGR00456">
    <property type="entry name" value="argS"/>
    <property type="match status" value="1"/>
</dbReference>
<feature type="non-terminal residue" evidence="16">
    <location>
        <position position="1"/>
    </location>
</feature>
<feature type="transmembrane region" description="Helical" evidence="13">
    <location>
        <begin position="6"/>
        <end position="28"/>
    </location>
</feature>
<keyword evidence="8 12" id="KW-0648">Protein biosynthesis</keyword>
<dbReference type="GO" id="GO:0004814">
    <property type="term" value="F:arginine-tRNA ligase activity"/>
    <property type="evidence" value="ECO:0007669"/>
    <property type="project" value="UniProtKB-EC"/>
</dbReference>
<dbReference type="InterPro" id="IPR001278">
    <property type="entry name" value="Arg-tRNA-ligase"/>
</dbReference>
<evidence type="ECO:0000259" key="14">
    <source>
        <dbReference type="SMART" id="SM00836"/>
    </source>
</evidence>
<keyword evidence="7 12" id="KW-0067">ATP-binding</keyword>
<feature type="transmembrane region" description="Helical" evidence="13">
    <location>
        <begin position="35"/>
        <end position="58"/>
    </location>
</feature>
<dbReference type="HAMAP" id="MF_00123">
    <property type="entry name" value="Arg_tRNA_synth"/>
    <property type="match status" value="1"/>
</dbReference>
<keyword evidence="13" id="KW-1133">Transmembrane helix</keyword>
<evidence type="ECO:0000256" key="4">
    <source>
        <dbReference type="ARBA" id="ARBA00022490"/>
    </source>
</evidence>
<dbReference type="Gene3D" id="3.40.50.620">
    <property type="entry name" value="HUPs"/>
    <property type="match status" value="1"/>
</dbReference>
<dbReference type="SUPFAM" id="SSF55190">
    <property type="entry name" value="Arginyl-tRNA synthetase (ArgRS), N-terminal 'additional' domain"/>
    <property type="match status" value="1"/>
</dbReference>
<evidence type="ECO:0000256" key="3">
    <source>
        <dbReference type="ARBA" id="ARBA00012837"/>
    </source>
</evidence>
<accession>T2MF43</accession>
<name>T2MF43_HYDVU</name>
<dbReference type="GO" id="GO:0005524">
    <property type="term" value="F:ATP binding"/>
    <property type="evidence" value="ECO:0007669"/>
    <property type="project" value="UniProtKB-KW"/>
</dbReference>
<feature type="domain" description="DALR anticodon binding" evidence="14">
    <location>
        <begin position="636"/>
        <end position="762"/>
    </location>
</feature>
<evidence type="ECO:0000256" key="8">
    <source>
        <dbReference type="ARBA" id="ARBA00022917"/>
    </source>
</evidence>
<dbReference type="InterPro" id="IPR036695">
    <property type="entry name" value="Arg-tRNA-synth_N_sf"/>
</dbReference>
<dbReference type="FunFam" id="3.40.50.620:FF:000084">
    <property type="entry name" value="arginine--tRNA ligase, cytoplasmic"/>
    <property type="match status" value="1"/>
</dbReference>
<keyword evidence="4" id="KW-0963">Cytoplasm</keyword>
<evidence type="ECO:0000256" key="10">
    <source>
        <dbReference type="ARBA" id="ARBA00033033"/>
    </source>
</evidence>
<dbReference type="InterPro" id="IPR008909">
    <property type="entry name" value="DALR_anticod-bd"/>
</dbReference>
<dbReference type="GO" id="GO:0006420">
    <property type="term" value="P:arginyl-tRNA aminoacylation"/>
    <property type="evidence" value="ECO:0007669"/>
    <property type="project" value="InterPro"/>
</dbReference>
<dbReference type="Pfam" id="PF00750">
    <property type="entry name" value="tRNA-synt_1d"/>
    <property type="match status" value="1"/>
</dbReference>
<keyword evidence="13" id="KW-0472">Membrane</keyword>
<evidence type="ECO:0000256" key="1">
    <source>
        <dbReference type="ARBA" id="ARBA00004514"/>
    </source>
</evidence>
<dbReference type="InterPro" id="IPR009080">
    <property type="entry name" value="tRNAsynth_Ia_anticodon-bd"/>
</dbReference>
<dbReference type="EC" id="6.1.1.19" evidence="3"/>
<dbReference type="EMBL" id="HAAD01004492">
    <property type="protein sequence ID" value="CDG70724.1"/>
    <property type="molecule type" value="mRNA"/>
</dbReference>
<protein>
    <recommendedName>
        <fullName evidence="3">arginine--tRNA ligase</fullName>
        <ecNumber evidence="3">6.1.1.19</ecNumber>
    </recommendedName>
    <alternativeName>
        <fullName evidence="10">Arginyl-tRNA synthetase</fullName>
    </alternativeName>
</protein>
<keyword evidence="5 12" id="KW-0436">Ligase</keyword>
<dbReference type="PROSITE" id="PS00178">
    <property type="entry name" value="AA_TRNA_LIGASE_I"/>
    <property type="match status" value="1"/>
</dbReference>
<keyword evidence="13" id="KW-0812">Transmembrane</keyword>
<comment type="similarity">
    <text evidence="2 12">Belongs to the class-I aminoacyl-tRNA synthetase family.</text>
</comment>
<dbReference type="InterPro" id="IPR001412">
    <property type="entry name" value="aa-tRNA-synth_I_CS"/>
</dbReference>
<dbReference type="PANTHER" id="PTHR11956:SF5">
    <property type="entry name" value="ARGININE--TRNA LIGASE, CYTOPLASMIC"/>
    <property type="match status" value="1"/>
</dbReference>
<dbReference type="SMART" id="SM00836">
    <property type="entry name" value="DALR_1"/>
    <property type="match status" value="1"/>
</dbReference>
<dbReference type="AlphaFoldDB" id="T2MF43"/>
<feature type="domain" description="Arginyl tRNA synthetase N-terminal" evidence="15">
    <location>
        <begin position="174"/>
        <end position="263"/>
    </location>
</feature>
<dbReference type="InterPro" id="IPR014729">
    <property type="entry name" value="Rossmann-like_a/b/a_fold"/>
</dbReference>
<dbReference type="PANTHER" id="PTHR11956">
    <property type="entry name" value="ARGINYL-TRNA SYNTHETASE"/>
    <property type="match status" value="1"/>
</dbReference>
<dbReference type="InterPro" id="IPR005148">
    <property type="entry name" value="Arg-tRNA-synth_N"/>
</dbReference>
<proteinExistence type="evidence at transcript level"/>
<evidence type="ECO:0000256" key="13">
    <source>
        <dbReference type="SAM" id="Phobius"/>
    </source>
</evidence>
<dbReference type="PRINTS" id="PR01038">
    <property type="entry name" value="TRNASYNTHARG"/>
</dbReference>
<dbReference type="SUPFAM" id="SSF52374">
    <property type="entry name" value="Nucleotidylyl transferase"/>
    <property type="match status" value="1"/>
</dbReference>
<dbReference type="GO" id="GO:0005829">
    <property type="term" value="C:cytosol"/>
    <property type="evidence" value="ECO:0007669"/>
    <property type="project" value="UniProtKB-SubCell"/>
</dbReference>
<comment type="subcellular location">
    <subcellularLocation>
        <location evidence="1">Cytoplasm</location>
        <location evidence="1">Cytosol</location>
    </subcellularLocation>
</comment>
<dbReference type="FunFam" id="3.30.1360.70:FF:000002">
    <property type="entry name" value="arginine--tRNA ligase, cytoplasmic"/>
    <property type="match status" value="1"/>
</dbReference>
<keyword evidence="9 12" id="KW-0030">Aminoacyl-tRNA synthetase</keyword>
<dbReference type="OrthoDB" id="440385at2759"/>
<evidence type="ECO:0000256" key="2">
    <source>
        <dbReference type="ARBA" id="ARBA00005594"/>
    </source>
</evidence>
<evidence type="ECO:0000256" key="5">
    <source>
        <dbReference type="ARBA" id="ARBA00022598"/>
    </source>
</evidence>
<dbReference type="FunFam" id="1.10.730.10:FF:000006">
    <property type="entry name" value="Arginyl-tRNA synthetase 2, mitochondrial"/>
    <property type="match status" value="1"/>
</dbReference>
<sequence length="762" mass="86986">GSIGTILTGLVILWCSISASKLFVTVLAMDHQQPLVAYPCALLYGVFALLTYLMQIIVKNVFSFFKQPKSFYLVKKLFQFQTDFYCYIPLRMSSTMISDISRHTDKHENDVIQLKKEIHNLKHILNNVVEDDCSVELNELRTKNAKLLYQKTQLERALIQEKNVSSSKMINIQTALNLLFETAICNAFPEFINPPVSLTVAQNSNFGDYQCNSAMAIAKLAEKKHGKKLSPVVIAEKILENLPSNPVVKEVSIAGPGFINITLEKRFVCDILNKVLHEKVHPPGVGKKKKVIIDFSSPNIAKEMHVGHLRSSIIGESLARLLEFLNHDVLRLNHVGDWGTQFGMLIAHLEDKFPNFKEVSPPIEDLQSFYKASKKRFDEDGEFKKRAYQRVVDLQGGNPDVKNAWKLICDVSRKEFQRIYDRLDITLIERGESYYNDLMPKIVEDLKKGSFLLDICEKADDGRWIAWAPNMKIPLILVKSDGGFTYDTSDLAALHQRLKDEHGEWVIYVVDAGQGDHFKQVFGLAQKAGWYNPSITRVDHVAFGVVLGEDKKKFKTRSGDTVRLSELLDEGLKRSMDKLLEKERDKELSPDELKAAQSSTAYGCIKYADLCHNRLMDYVFSFDKMLDDKGNTAVYLLYAYTRIRSIQRKAKVDEQVLNLYISQNSINLSHEKEWKLGKLLCRFPEVITRCANDLMLHPLCEYLYELASTLTEFYDACYCIEINRETGEILSVDLNRIAILETVAKFFETGFYILGLKPVTKM</sequence>
<dbReference type="Gene3D" id="1.10.730.10">
    <property type="entry name" value="Isoleucyl-tRNA Synthetase, Domain 1"/>
    <property type="match status" value="1"/>
</dbReference>
<organism evidence="16">
    <name type="scientific">Hydra vulgaris</name>
    <name type="common">Hydra</name>
    <name type="synonym">Hydra attenuata</name>
    <dbReference type="NCBI Taxonomy" id="6087"/>
    <lineage>
        <taxon>Eukaryota</taxon>
        <taxon>Metazoa</taxon>
        <taxon>Cnidaria</taxon>
        <taxon>Hydrozoa</taxon>
        <taxon>Hydroidolina</taxon>
        <taxon>Anthoathecata</taxon>
        <taxon>Aplanulata</taxon>
        <taxon>Hydridae</taxon>
        <taxon>Hydra</taxon>
    </lineage>
</organism>
<dbReference type="Gene3D" id="3.30.1360.70">
    <property type="entry name" value="Arginyl tRNA synthetase N-terminal domain"/>
    <property type="match status" value="1"/>
</dbReference>
<evidence type="ECO:0000256" key="12">
    <source>
        <dbReference type="RuleBase" id="RU363038"/>
    </source>
</evidence>
<dbReference type="GO" id="GO:0017101">
    <property type="term" value="C:aminoacyl-tRNA synthetase multienzyme complex"/>
    <property type="evidence" value="ECO:0007669"/>
    <property type="project" value="UniProtKB-ARBA"/>
</dbReference>
<evidence type="ECO:0000256" key="7">
    <source>
        <dbReference type="ARBA" id="ARBA00022840"/>
    </source>
</evidence>
<dbReference type="CDD" id="cd00671">
    <property type="entry name" value="ArgRS_core"/>
    <property type="match status" value="1"/>
</dbReference>
<evidence type="ECO:0000256" key="11">
    <source>
        <dbReference type="ARBA" id="ARBA00049339"/>
    </source>
</evidence>
<dbReference type="SUPFAM" id="SSF47323">
    <property type="entry name" value="Anticodon-binding domain of a subclass of class I aminoacyl-tRNA synthetases"/>
    <property type="match status" value="1"/>
</dbReference>
<dbReference type="Pfam" id="PF05746">
    <property type="entry name" value="DALR_1"/>
    <property type="match status" value="1"/>
</dbReference>
<dbReference type="SMART" id="SM01016">
    <property type="entry name" value="Arg_tRNA_synt_N"/>
    <property type="match status" value="1"/>
</dbReference>
<reference evidence="16" key="1">
    <citation type="journal article" date="2013" name="Genome Biol. Evol.">
        <title>Punctuated emergences of genetic and phenotypic innovations in eumetazoan, bilaterian, euteleostome, and hominidae ancestors.</title>
        <authorList>
            <person name="Wenger Y."/>
            <person name="Galliot B."/>
        </authorList>
    </citation>
    <scope>NUCLEOTIDE SEQUENCE</scope>
    <source>
        <tissue evidence="16">Whole animals</tissue>
    </source>
</reference>